<dbReference type="InterPro" id="IPR017476">
    <property type="entry name" value="UDP-Glc/GDP-Man"/>
</dbReference>
<reference evidence="12" key="4">
    <citation type="submission" date="2023-10" db="EMBL/GenBank/DDBJ databases">
        <title>Whole Genome based description of the genera Actinobaculum and Actinotignum reveals a complex phylogenetic relationship within the species included in the genus Actinotignum.</title>
        <authorList>
            <person name="Jensen C.S."/>
            <person name="Dargis R."/>
            <person name="Kemp M."/>
            <person name="Christensen J.J."/>
        </authorList>
    </citation>
    <scope>NUCLEOTIDE SEQUENCE</scope>
    <source>
        <strain evidence="12">Actinobaculum_suis_CCUG19206T</strain>
    </source>
</reference>
<evidence type="ECO:0000313" key="15">
    <source>
        <dbReference type="Proteomes" id="UP000182744"/>
    </source>
</evidence>
<feature type="binding site" evidence="10">
    <location>
        <position position="145"/>
    </location>
    <ligand>
        <name>NAD(+)</name>
        <dbReference type="ChEBI" id="CHEBI:57540"/>
    </ligand>
</feature>
<dbReference type="RefSeq" id="WP_065414882.1">
    <property type="nucleotide sequence ID" value="NZ_FNAU01000012.1"/>
</dbReference>
<dbReference type="EMBL" id="JAWNFU010000003">
    <property type="protein sequence ID" value="MDY5153537.1"/>
    <property type="molecule type" value="Genomic_DNA"/>
</dbReference>
<feature type="binding site" evidence="10">
    <location>
        <position position="83"/>
    </location>
    <ligand>
        <name>NAD(+)</name>
        <dbReference type="ChEBI" id="CHEBI:57540"/>
    </ligand>
</feature>
<evidence type="ECO:0000256" key="10">
    <source>
        <dbReference type="PIRSR" id="PIRSR500134-3"/>
    </source>
</evidence>
<feature type="binding site" evidence="9">
    <location>
        <position position="307"/>
    </location>
    <ligand>
        <name>substrate</name>
    </ligand>
</feature>
<dbReference type="Proteomes" id="UP000182744">
    <property type="component" value="Unassembled WGS sequence"/>
</dbReference>
<dbReference type="SUPFAM" id="SSF48179">
    <property type="entry name" value="6-phosphogluconate dehydrogenase C-terminal domain-like"/>
    <property type="match status" value="1"/>
</dbReference>
<feature type="binding site" evidence="10">
    <location>
        <position position="256"/>
    </location>
    <ligand>
        <name>NAD(+)</name>
        <dbReference type="ChEBI" id="CHEBI:57540"/>
    </ligand>
</feature>
<dbReference type="Pfam" id="PF00984">
    <property type="entry name" value="UDPG_MGDP_dh"/>
    <property type="match status" value="1"/>
</dbReference>
<feature type="binding site" evidence="10">
    <location>
        <position position="314"/>
    </location>
    <ligand>
        <name>NAD(+)</name>
        <dbReference type="ChEBI" id="CHEBI:57540"/>
    </ligand>
</feature>
<feature type="binding site" evidence="10">
    <location>
        <position position="118"/>
    </location>
    <ligand>
        <name>NAD(+)</name>
        <dbReference type="ChEBI" id="CHEBI:57540"/>
    </ligand>
</feature>
<evidence type="ECO:0000256" key="8">
    <source>
        <dbReference type="PIRSR" id="PIRSR500134-1"/>
    </source>
</evidence>
<dbReference type="UniPathway" id="UPA00038">
    <property type="reaction ID" value="UER00491"/>
</dbReference>
<dbReference type="GO" id="GO:0003979">
    <property type="term" value="F:UDP-glucose 6-dehydrogenase activity"/>
    <property type="evidence" value="ECO:0007669"/>
    <property type="project" value="UniProtKB-EC"/>
</dbReference>
<dbReference type="InterPro" id="IPR001732">
    <property type="entry name" value="UDP-Glc/GDP-Man_DH_N"/>
</dbReference>
<proteinExistence type="inferred from homology"/>
<feature type="binding site" evidence="9">
    <location>
        <position position="197"/>
    </location>
    <ligand>
        <name>substrate</name>
    </ligand>
</feature>
<evidence type="ECO:0000256" key="6">
    <source>
        <dbReference type="ARBA" id="ARBA00047473"/>
    </source>
</evidence>
<dbReference type="InterPro" id="IPR014026">
    <property type="entry name" value="UDP-Glc/GDP-Man_DH_dimer"/>
</dbReference>
<dbReference type="Gene3D" id="3.40.50.720">
    <property type="entry name" value="NAD(P)-binding Rossmann-like Domain"/>
    <property type="match status" value="2"/>
</dbReference>
<comment type="similarity">
    <text evidence="2 7">Belongs to the UDP-glucose/GDP-mannose dehydrogenase family.</text>
</comment>
<evidence type="ECO:0000256" key="9">
    <source>
        <dbReference type="PIRSR" id="PIRSR500134-2"/>
    </source>
</evidence>
<dbReference type="Gene3D" id="1.20.5.100">
    <property type="entry name" value="Cytochrome c1, transmembrane anchor, C-terminal"/>
    <property type="match status" value="1"/>
</dbReference>
<feature type="binding site" evidence="10">
    <location>
        <position position="29"/>
    </location>
    <ligand>
        <name>NAD(+)</name>
        <dbReference type="ChEBI" id="CHEBI:57540"/>
    </ligand>
</feature>
<evidence type="ECO:0000256" key="5">
    <source>
        <dbReference type="ARBA" id="ARBA00023027"/>
    </source>
</evidence>
<feature type="binding site" evidence="10">
    <location>
        <position position="34"/>
    </location>
    <ligand>
        <name>NAD(+)</name>
        <dbReference type="ChEBI" id="CHEBI:57540"/>
    </ligand>
</feature>
<feature type="binding site" evidence="9">
    <location>
        <position position="306"/>
    </location>
    <ligand>
        <name>substrate</name>
    </ligand>
</feature>
<evidence type="ECO:0000313" key="14">
    <source>
        <dbReference type="EMBL" id="VDG75912.1"/>
    </source>
</evidence>
<keyword evidence="5 7" id="KW-0520">NAD</keyword>
<dbReference type="EMBL" id="FNAU01000012">
    <property type="protein sequence ID" value="SDE53094.1"/>
    <property type="molecule type" value="Genomic_DNA"/>
</dbReference>
<dbReference type="Pfam" id="PF03721">
    <property type="entry name" value="UDPG_MGDP_dh_N"/>
    <property type="match status" value="1"/>
</dbReference>
<evidence type="ECO:0000256" key="1">
    <source>
        <dbReference type="ARBA" id="ARBA00004701"/>
    </source>
</evidence>
<feature type="binding site" evidence="9">
    <location>
        <position position="250"/>
    </location>
    <ligand>
        <name>substrate</name>
    </ligand>
</feature>
<dbReference type="NCBIfam" id="TIGR03026">
    <property type="entry name" value="NDP-sugDHase"/>
    <property type="match status" value="1"/>
</dbReference>
<dbReference type="InterPro" id="IPR036220">
    <property type="entry name" value="UDP-Glc/GDP-Man_DH_C_sf"/>
</dbReference>
<dbReference type="GO" id="GO:0051287">
    <property type="term" value="F:NAD binding"/>
    <property type="evidence" value="ECO:0007669"/>
    <property type="project" value="InterPro"/>
</dbReference>
<dbReference type="SUPFAM" id="SSF52413">
    <property type="entry name" value="UDP-glucose/GDP-mannose dehydrogenase C-terminal domain"/>
    <property type="match status" value="1"/>
</dbReference>
<keyword evidence="4 7" id="KW-0560">Oxidoreductase</keyword>
<reference evidence="14 16" key="3">
    <citation type="submission" date="2018-11" db="EMBL/GenBank/DDBJ databases">
        <authorList>
            <consortium name="Pathogen Informatics"/>
        </authorList>
    </citation>
    <scope>NUCLEOTIDE SEQUENCE [LARGE SCALE GENOMIC DNA]</scope>
    <source>
        <strain evidence="14 16">NCTC10327</strain>
    </source>
</reference>
<dbReference type="OrthoDB" id="5193947at2"/>
<reference evidence="15" key="2">
    <citation type="submission" date="2016-10" db="EMBL/GenBank/DDBJ databases">
        <authorList>
            <person name="Varghese N."/>
        </authorList>
    </citation>
    <scope>NUCLEOTIDE SEQUENCE [LARGE SCALE GENOMIC DNA]</scope>
    <source>
        <strain evidence="15">DSM 20639</strain>
    </source>
</reference>
<dbReference type="PANTHER" id="PTHR43750">
    <property type="entry name" value="UDP-GLUCOSE 6-DEHYDROGENASE TUAD"/>
    <property type="match status" value="1"/>
</dbReference>
<dbReference type="Proteomes" id="UP000269974">
    <property type="component" value="Unassembled WGS sequence"/>
</dbReference>
<feature type="binding site" evidence="9">
    <location>
        <begin position="142"/>
        <end position="145"/>
    </location>
    <ligand>
        <name>substrate</name>
    </ligand>
</feature>
<dbReference type="EMBL" id="UYIO01000001">
    <property type="protein sequence ID" value="VDG75912.1"/>
    <property type="molecule type" value="Genomic_DNA"/>
</dbReference>
<evidence type="ECO:0000259" key="11">
    <source>
        <dbReference type="SMART" id="SM00984"/>
    </source>
</evidence>
<dbReference type="GO" id="GO:0006065">
    <property type="term" value="P:UDP-glucuronate biosynthetic process"/>
    <property type="evidence" value="ECO:0007669"/>
    <property type="project" value="UniProtKB-UniPathway"/>
</dbReference>
<evidence type="ECO:0000256" key="7">
    <source>
        <dbReference type="PIRNR" id="PIRNR000124"/>
    </source>
</evidence>
<comment type="pathway">
    <text evidence="1">Nucleotide-sugar biosynthesis; UDP-alpha-D-glucuronate biosynthesis; UDP-alpha-D-glucuronate from UDP-alpha-D-glucose: step 1/1.</text>
</comment>
<dbReference type="AlphaFoldDB" id="A0A1B9BD67"/>
<feature type="binding site" evidence="9">
    <location>
        <begin position="242"/>
        <end position="246"/>
    </location>
    <ligand>
        <name>substrate</name>
    </ligand>
</feature>
<evidence type="ECO:0000313" key="16">
    <source>
        <dbReference type="Proteomes" id="UP000269974"/>
    </source>
</evidence>
<dbReference type="EC" id="1.1.1.22" evidence="3 7"/>
<dbReference type="Pfam" id="PF03720">
    <property type="entry name" value="UDPG_MGDP_dh_C"/>
    <property type="match status" value="1"/>
</dbReference>
<dbReference type="GO" id="GO:0000271">
    <property type="term" value="P:polysaccharide biosynthetic process"/>
    <property type="evidence" value="ECO:0007669"/>
    <property type="project" value="InterPro"/>
</dbReference>
<dbReference type="InterPro" id="IPR028357">
    <property type="entry name" value="UDPglc_DH_bac"/>
</dbReference>
<evidence type="ECO:0000256" key="2">
    <source>
        <dbReference type="ARBA" id="ARBA00006601"/>
    </source>
</evidence>
<gene>
    <name evidence="14" type="primary">ugd</name>
    <name evidence="14" type="ORF">NCTC10327_00597</name>
    <name evidence="12" type="ORF">R6G71_05680</name>
    <name evidence="13" type="ORF">SAMN05421878_11225</name>
</gene>
<comment type="catalytic activity">
    <reaction evidence="6 7">
        <text>UDP-alpha-D-glucose + 2 NAD(+) + H2O = UDP-alpha-D-glucuronate + 2 NADH + 3 H(+)</text>
        <dbReference type="Rhea" id="RHEA:23596"/>
        <dbReference type="ChEBI" id="CHEBI:15377"/>
        <dbReference type="ChEBI" id="CHEBI:15378"/>
        <dbReference type="ChEBI" id="CHEBI:57540"/>
        <dbReference type="ChEBI" id="CHEBI:57945"/>
        <dbReference type="ChEBI" id="CHEBI:58052"/>
        <dbReference type="ChEBI" id="CHEBI:58885"/>
        <dbReference type="EC" id="1.1.1.22"/>
    </reaction>
</comment>
<name>A0A1B9BD67_9ACTO</name>
<protein>
    <recommendedName>
        <fullName evidence="3 7">UDP-glucose 6-dehydrogenase</fullName>
        <ecNumber evidence="3 7">1.1.1.22</ecNumber>
    </recommendedName>
</protein>
<keyword evidence="15" id="KW-1185">Reference proteome</keyword>
<dbReference type="PIRSF" id="PIRSF000124">
    <property type="entry name" value="UDPglc_GDPman_dh"/>
    <property type="match status" value="1"/>
</dbReference>
<dbReference type="PANTHER" id="PTHR43750:SF2">
    <property type="entry name" value="UDP-GLUCOSE 6-DEHYDROGENASE"/>
    <property type="match status" value="1"/>
</dbReference>
<dbReference type="Proteomes" id="UP001273799">
    <property type="component" value="Unassembled WGS sequence"/>
</dbReference>
<evidence type="ECO:0000256" key="4">
    <source>
        <dbReference type="ARBA" id="ARBA00023002"/>
    </source>
</evidence>
<dbReference type="InterPro" id="IPR008927">
    <property type="entry name" value="6-PGluconate_DH-like_C_sf"/>
</dbReference>
<evidence type="ECO:0000313" key="12">
    <source>
        <dbReference type="EMBL" id="MDY5153537.1"/>
    </source>
</evidence>
<dbReference type="SMART" id="SM00984">
    <property type="entry name" value="UDPG_MGDP_dh_C"/>
    <property type="match status" value="1"/>
</dbReference>
<dbReference type="InterPro" id="IPR014027">
    <property type="entry name" value="UDP-Glc/GDP-Man_DH_C"/>
</dbReference>
<accession>A0A1B9BD67</accession>
<sequence length="388" mass="42703">MKIAVIGLGYVGLANAVLLAQRHEVIGADLNEARVTQLNAGISPIKDAEISEYLREKELDFRATTDNIEAITGADYVIIATPTNYDEERNEFDTGSVDATIMQVMEHNPQAVIVIKSTIPIGYTASQQSRHPAAKLVFSPEFLREGKALYDNLNPSRIVVSGYQEGATEFGNFLAEGALQPDVQILHVDTNEAECIKLFSNTYLAMRVAFFNELDSFALTHGFDTKQIIDGVGLDPRIGSHYNNPSFGYGGYCLPKDTKELRADFEGVPQNLISAIVDSNETRITYLADRVAKAGYKTIGIYKVAMKSGSDNHRASATVKLAQKIAARGVQVYIYDPALTGPELYGLPVLEDWEEFTGKVEAIITNRRDPNMPATEKPVLTRDVFARD</sequence>
<dbReference type="PIRSF" id="PIRSF500134">
    <property type="entry name" value="UDPglc_DH_bac"/>
    <property type="match status" value="1"/>
</dbReference>
<dbReference type="InterPro" id="IPR036291">
    <property type="entry name" value="NAD(P)-bd_dom_sf"/>
</dbReference>
<reference evidence="13" key="1">
    <citation type="submission" date="2016-10" db="EMBL/GenBank/DDBJ databases">
        <authorList>
            <person name="Varghese N."/>
            <person name="Submissions S."/>
        </authorList>
    </citation>
    <scope>NUCLEOTIDE SEQUENCE</scope>
    <source>
        <strain evidence="13">DSM 20639</strain>
    </source>
</reference>
<feature type="active site" description="Nucleophile" evidence="8">
    <location>
        <position position="253"/>
    </location>
</feature>
<evidence type="ECO:0000256" key="3">
    <source>
        <dbReference type="ARBA" id="ARBA00012954"/>
    </source>
</evidence>
<evidence type="ECO:0000313" key="13">
    <source>
        <dbReference type="EMBL" id="SDE53094.1"/>
    </source>
</evidence>
<organism evidence="14 16">
    <name type="scientific">Actinobaculum suis</name>
    <dbReference type="NCBI Taxonomy" id="1657"/>
    <lineage>
        <taxon>Bacteria</taxon>
        <taxon>Bacillati</taxon>
        <taxon>Actinomycetota</taxon>
        <taxon>Actinomycetes</taxon>
        <taxon>Actinomycetales</taxon>
        <taxon>Actinomycetaceae</taxon>
        <taxon>Actinobaculum</taxon>
    </lineage>
</organism>
<feature type="domain" description="UDP-glucose/GDP-mannose dehydrogenase C-terminal" evidence="11">
    <location>
        <begin position="300"/>
        <end position="387"/>
    </location>
</feature>
<feature type="binding site" evidence="9">
    <location>
        <position position="388"/>
    </location>
    <ligand>
        <name>substrate</name>
    </ligand>
</feature>
<dbReference type="SUPFAM" id="SSF51735">
    <property type="entry name" value="NAD(P)-binding Rossmann-fold domains"/>
    <property type="match status" value="1"/>
</dbReference>